<dbReference type="AlphaFoldDB" id="A0A5N0TBS4"/>
<feature type="domain" description="TonB C-terminal" evidence="2">
    <location>
        <begin position="46"/>
        <end position="108"/>
    </location>
</feature>
<keyword evidence="4" id="KW-1185">Reference proteome</keyword>
<dbReference type="Pfam" id="PF03544">
    <property type="entry name" value="TonB_C"/>
    <property type="match status" value="1"/>
</dbReference>
<evidence type="ECO:0000313" key="4">
    <source>
        <dbReference type="Proteomes" id="UP000325372"/>
    </source>
</evidence>
<keyword evidence="1" id="KW-0732">Signal</keyword>
<dbReference type="Proteomes" id="UP000325372">
    <property type="component" value="Unassembled WGS sequence"/>
</dbReference>
<feature type="chain" id="PRO_5024451025" description="TonB C-terminal domain-containing protein" evidence="1">
    <location>
        <begin position="22"/>
        <end position="158"/>
    </location>
</feature>
<dbReference type="RefSeq" id="WP_150863185.1">
    <property type="nucleotide sequence ID" value="NZ_VYXP01000003.1"/>
</dbReference>
<evidence type="ECO:0000313" key="3">
    <source>
        <dbReference type="EMBL" id="KAA9132475.1"/>
    </source>
</evidence>
<proteinExistence type="predicted"/>
<reference evidence="3 4" key="1">
    <citation type="submission" date="2019-09" db="EMBL/GenBank/DDBJ databases">
        <title>Wenzhouxiangella sp. Genome sequencing and assembly.</title>
        <authorList>
            <person name="Zhang R."/>
        </authorList>
    </citation>
    <scope>NUCLEOTIDE SEQUENCE [LARGE SCALE GENOMIC DNA]</scope>
    <source>
        <strain evidence="3 4">W260</strain>
    </source>
</reference>
<dbReference type="EMBL" id="VYXP01000003">
    <property type="protein sequence ID" value="KAA9132475.1"/>
    <property type="molecule type" value="Genomic_DNA"/>
</dbReference>
<dbReference type="InterPro" id="IPR037682">
    <property type="entry name" value="TonB_C"/>
</dbReference>
<organism evidence="3 4">
    <name type="scientific">Marinihelvus fidelis</name>
    <dbReference type="NCBI Taxonomy" id="2613842"/>
    <lineage>
        <taxon>Bacteria</taxon>
        <taxon>Pseudomonadati</taxon>
        <taxon>Pseudomonadota</taxon>
        <taxon>Gammaproteobacteria</taxon>
        <taxon>Chromatiales</taxon>
        <taxon>Wenzhouxiangellaceae</taxon>
        <taxon>Marinihelvus</taxon>
    </lineage>
</organism>
<comment type="caution">
    <text evidence="3">The sequence shown here is derived from an EMBL/GenBank/DDBJ whole genome shotgun (WGS) entry which is preliminary data.</text>
</comment>
<evidence type="ECO:0000259" key="2">
    <source>
        <dbReference type="Pfam" id="PF03544"/>
    </source>
</evidence>
<name>A0A5N0TBS4_9GAMM</name>
<dbReference type="GO" id="GO:0055085">
    <property type="term" value="P:transmembrane transport"/>
    <property type="evidence" value="ECO:0007669"/>
    <property type="project" value="InterPro"/>
</dbReference>
<dbReference type="PROSITE" id="PS51257">
    <property type="entry name" value="PROKAR_LIPOPROTEIN"/>
    <property type="match status" value="1"/>
</dbReference>
<feature type="signal peptide" evidence="1">
    <location>
        <begin position="1"/>
        <end position="21"/>
    </location>
</feature>
<sequence length="158" mass="17307">MSRVFPVLLLLTLACAAVATADEFADVVIIMPGEDNPYWGNPTKVAPKYPVEALQKGITGCLTLGYIIELDGTTSHHKALAGNRGFEHSARRAAEQFRYEPSEAYPEGRRVFTANTFTYEISDSRHSDDDDQDQEDLASACSEAAERLMKGEYKTGAG</sequence>
<accession>A0A5N0TBS4</accession>
<protein>
    <recommendedName>
        <fullName evidence="2">TonB C-terminal domain-containing protein</fullName>
    </recommendedName>
</protein>
<dbReference type="Gene3D" id="3.30.2420.10">
    <property type="entry name" value="TonB"/>
    <property type="match status" value="1"/>
</dbReference>
<gene>
    <name evidence="3" type="ORF">F3N42_04405</name>
</gene>
<dbReference type="SUPFAM" id="SSF74653">
    <property type="entry name" value="TolA/TonB C-terminal domain"/>
    <property type="match status" value="1"/>
</dbReference>
<evidence type="ECO:0000256" key="1">
    <source>
        <dbReference type="SAM" id="SignalP"/>
    </source>
</evidence>